<keyword evidence="5 11" id="KW-0418">Kinase</keyword>
<dbReference type="Gene3D" id="3.30.565.10">
    <property type="entry name" value="Histidine kinase-like ATPase, C-terminal domain"/>
    <property type="match status" value="1"/>
</dbReference>
<proteinExistence type="predicted"/>
<dbReference type="Proteomes" id="UP001523550">
    <property type="component" value="Unassembled WGS sequence"/>
</dbReference>
<dbReference type="Pfam" id="PF02518">
    <property type="entry name" value="HATPase_c"/>
    <property type="match status" value="1"/>
</dbReference>
<evidence type="ECO:0000256" key="1">
    <source>
        <dbReference type="ARBA" id="ARBA00000085"/>
    </source>
</evidence>
<evidence type="ECO:0000256" key="9">
    <source>
        <dbReference type="SAM" id="Phobius"/>
    </source>
</evidence>
<dbReference type="EMBL" id="JALJYF010000001">
    <property type="protein sequence ID" value="MCP1727206.1"/>
    <property type="molecule type" value="Genomic_DNA"/>
</dbReference>
<evidence type="ECO:0000313" key="11">
    <source>
        <dbReference type="EMBL" id="MCP1727206.1"/>
    </source>
</evidence>
<keyword evidence="7" id="KW-0175">Coiled coil</keyword>
<comment type="catalytic activity">
    <reaction evidence="1">
        <text>ATP + protein L-histidine = ADP + protein N-phospho-L-histidine.</text>
        <dbReference type="EC" id="2.7.13.3"/>
    </reaction>
</comment>
<dbReference type="PANTHER" id="PTHR44936">
    <property type="entry name" value="SENSOR PROTEIN CREC"/>
    <property type="match status" value="1"/>
</dbReference>
<keyword evidence="9" id="KW-0472">Membrane</keyword>
<feature type="transmembrane region" description="Helical" evidence="9">
    <location>
        <begin position="20"/>
        <end position="37"/>
    </location>
</feature>
<evidence type="ECO:0000256" key="8">
    <source>
        <dbReference type="SAM" id="MobiDB-lite"/>
    </source>
</evidence>
<evidence type="ECO:0000256" key="7">
    <source>
        <dbReference type="SAM" id="Coils"/>
    </source>
</evidence>
<organism evidence="11 12">
    <name type="scientific">Natronospira proteinivora</name>
    <dbReference type="NCBI Taxonomy" id="1807133"/>
    <lineage>
        <taxon>Bacteria</taxon>
        <taxon>Pseudomonadati</taxon>
        <taxon>Pseudomonadota</taxon>
        <taxon>Gammaproteobacteria</taxon>
        <taxon>Natronospirales</taxon>
        <taxon>Natronospiraceae</taxon>
        <taxon>Natronospira</taxon>
    </lineage>
</organism>
<dbReference type="EC" id="2.7.13.3" evidence="2"/>
<dbReference type="InterPro" id="IPR005467">
    <property type="entry name" value="His_kinase_dom"/>
</dbReference>
<feature type="transmembrane region" description="Helical" evidence="9">
    <location>
        <begin position="57"/>
        <end position="74"/>
    </location>
</feature>
<evidence type="ECO:0000256" key="2">
    <source>
        <dbReference type="ARBA" id="ARBA00012438"/>
    </source>
</evidence>
<keyword evidence="9" id="KW-1133">Transmembrane helix</keyword>
<feature type="region of interest" description="Disordered" evidence="8">
    <location>
        <begin position="413"/>
        <end position="438"/>
    </location>
</feature>
<dbReference type="RefSeq" id="WP_253446739.1">
    <property type="nucleotide sequence ID" value="NZ_JALJYF010000001.1"/>
</dbReference>
<feature type="domain" description="Histidine kinase" evidence="10">
    <location>
        <begin position="278"/>
        <end position="396"/>
    </location>
</feature>
<keyword evidence="12" id="KW-1185">Reference proteome</keyword>
<evidence type="ECO:0000256" key="4">
    <source>
        <dbReference type="ARBA" id="ARBA00022741"/>
    </source>
</evidence>
<dbReference type="GO" id="GO:0016301">
    <property type="term" value="F:kinase activity"/>
    <property type="evidence" value="ECO:0007669"/>
    <property type="project" value="UniProtKB-KW"/>
</dbReference>
<comment type="caution">
    <text evidence="11">The sequence shown here is derived from an EMBL/GenBank/DDBJ whole genome shotgun (WGS) entry which is preliminary data.</text>
</comment>
<keyword evidence="6" id="KW-0067">ATP-binding</keyword>
<evidence type="ECO:0000256" key="6">
    <source>
        <dbReference type="ARBA" id="ARBA00022840"/>
    </source>
</evidence>
<dbReference type="InterPro" id="IPR050980">
    <property type="entry name" value="2C_sensor_his_kinase"/>
</dbReference>
<dbReference type="InterPro" id="IPR003594">
    <property type="entry name" value="HATPase_dom"/>
</dbReference>
<evidence type="ECO:0000256" key="5">
    <source>
        <dbReference type="ARBA" id="ARBA00022777"/>
    </source>
</evidence>
<evidence type="ECO:0000259" key="10">
    <source>
        <dbReference type="PROSITE" id="PS50109"/>
    </source>
</evidence>
<dbReference type="SMART" id="SM00387">
    <property type="entry name" value="HATPase_c"/>
    <property type="match status" value="1"/>
</dbReference>
<keyword evidence="9" id="KW-0812">Transmembrane</keyword>
<dbReference type="PANTHER" id="PTHR44936:SF10">
    <property type="entry name" value="SENSOR PROTEIN RSTB"/>
    <property type="match status" value="1"/>
</dbReference>
<protein>
    <recommendedName>
        <fullName evidence="2">histidine kinase</fullName>
        <ecNumber evidence="2">2.7.13.3</ecNumber>
    </recommendedName>
</protein>
<feature type="coiled-coil region" evidence="7">
    <location>
        <begin position="74"/>
        <end position="108"/>
    </location>
</feature>
<reference evidence="11 12" key="1">
    <citation type="submission" date="2022-03" db="EMBL/GenBank/DDBJ databases">
        <title>Genomic Encyclopedia of Type Strains, Phase III (KMG-III): the genomes of soil and plant-associated and newly described type strains.</title>
        <authorList>
            <person name="Whitman W."/>
        </authorList>
    </citation>
    <scope>NUCLEOTIDE SEQUENCE [LARGE SCALE GENOMIC DNA]</scope>
    <source>
        <strain evidence="11 12">BSker1</strain>
    </source>
</reference>
<accession>A0ABT1G7C9</accession>
<sequence length="551" mass="63077">MKMTEASQSKPTIRVPLSRYPWPSALGALLLATYLLLLGDPILSVFYSFPEQAFQAHTLYVVVGGFMALMLLDLRRFQRVRRRQQQKVKQLQEQLDELWSRNRQLQLKAHTYAGHADKLKLFISDKLLEYIEYDEKFLHFKGIAAEVRHNGVISFDKVQTALRQAQESTEAEPARQTLGEAQDAMRYLWDLLDLSTADNLSLHIGNHLCECEEQYCQRLLNADQQGPPPFEPLCDPRKAAWQALGLLQPERPALPESSENYQVEDGEYHIQLSPVSALLGKENHLVLMLDNLIKNAQFFSRKVTPRVGIPPLSMTLGERAGHVIFRLYNRGPHIPVTDQEQLFQLGFSTRRSRDHHGRGLGLYFVNEIVKGYEGQIHLDNVAVPEGKYLIELELADGQREAISAEVRLSEGRIHCRPSKHEDSAPEDSHGPVQEEEHPTAARCRWALSAPLQRAWVRHEDEVRPIELAEFAPKGKQSRMDPEYRDRPRWQLSYHPGKRQPSLSFEALDIRGVQFEIRLPTPQTRLEASEPPLDDAVDAEVEALDQQFRPPE</sequence>
<evidence type="ECO:0000313" key="12">
    <source>
        <dbReference type="Proteomes" id="UP001523550"/>
    </source>
</evidence>
<name>A0ABT1G7C9_9GAMM</name>
<keyword evidence="4" id="KW-0547">Nucleotide-binding</keyword>
<dbReference type="PROSITE" id="PS50109">
    <property type="entry name" value="HIS_KIN"/>
    <property type="match status" value="1"/>
</dbReference>
<keyword evidence="3" id="KW-0808">Transferase</keyword>
<evidence type="ECO:0000256" key="3">
    <source>
        <dbReference type="ARBA" id="ARBA00022679"/>
    </source>
</evidence>
<gene>
    <name evidence="11" type="ORF">J2T60_001171</name>
</gene>
<dbReference type="InterPro" id="IPR036890">
    <property type="entry name" value="HATPase_C_sf"/>
</dbReference>
<dbReference type="SUPFAM" id="SSF55874">
    <property type="entry name" value="ATPase domain of HSP90 chaperone/DNA topoisomerase II/histidine kinase"/>
    <property type="match status" value="1"/>
</dbReference>